<dbReference type="OrthoDB" id="6648383at2"/>
<keyword evidence="5" id="KW-1185">Reference proteome</keyword>
<dbReference type="Proteomes" id="UP000198883">
    <property type="component" value="Unassembled WGS sequence"/>
</dbReference>
<dbReference type="RefSeq" id="WP_090919758.1">
    <property type="nucleotide sequence ID" value="NZ_CP016180.1"/>
</dbReference>
<dbReference type="EMBL" id="FOBN01000002">
    <property type="protein sequence ID" value="SEL95120.1"/>
    <property type="molecule type" value="Genomic_DNA"/>
</dbReference>
<dbReference type="GeneID" id="83545594"/>
<dbReference type="EMBL" id="JASAVS010000021">
    <property type="protein sequence ID" value="MDP8086049.1"/>
    <property type="molecule type" value="Genomic_DNA"/>
</dbReference>
<reference evidence="3" key="2">
    <citation type="submission" date="2016-10" db="EMBL/GenBank/DDBJ databases">
        <authorList>
            <person name="de Groot N.N."/>
        </authorList>
    </citation>
    <scope>NUCLEOTIDE SEQUENCE [LARGE SCALE GENOMIC DNA]</scope>
    <source>
        <strain evidence="3">DSM 24204</strain>
    </source>
</reference>
<proteinExistence type="predicted"/>
<keyword evidence="1" id="KW-0175">Coiled coil</keyword>
<evidence type="ECO:0000313" key="5">
    <source>
        <dbReference type="Proteomes" id="UP001224812"/>
    </source>
</evidence>
<evidence type="ECO:0000313" key="3">
    <source>
        <dbReference type="EMBL" id="SEL95120.1"/>
    </source>
</evidence>
<reference evidence="2 5" key="3">
    <citation type="journal article" date="2023" name="Front. Microbiol.">
        <title>Phylogeography and host specificity of Pasteurellaceae pathogenic to sea-farmed fish in the north-east Atlantic.</title>
        <authorList>
            <person name="Gulla S."/>
            <person name="Colquhoun D.J."/>
            <person name="Olsen A.B."/>
            <person name="Spilsberg B."/>
            <person name="Lagesen K."/>
            <person name="Aakesson C.P."/>
            <person name="Strom S."/>
            <person name="Manji F."/>
            <person name="Birkbeck T.H."/>
            <person name="Nilsen H.K."/>
        </authorList>
    </citation>
    <scope>NUCLEOTIDE SEQUENCE [LARGE SCALE GENOMIC DNA]</scope>
    <source>
        <strain evidence="2 5">VIO11850</strain>
    </source>
</reference>
<evidence type="ECO:0000313" key="4">
    <source>
        <dbReference type="Proteomes" id="UP000198883"/>
    </source>
</evidence>
<accession>A0A1H7UDI1</accession>
<organism evidence="3 4">
    <name type="scientific">Phocoenobacter skyensis</name>
    <dbReference type="NCBI Taxonomy" id="97481"/>
    <lineage>
        <taxon>Bacteria</taxon>
        <taxon>Pseudomonadati</taxon>
        <taxon>Pseudomonadota</taxon>
        <taxon>Gammaproteobacteria</taxon>
        <taxon>Pasteurellales</taxon>
        <taxon>Pasteurellaceae</taxon>
        <taxon>Phocoenobacter</taxon>
    </lineage>
</organism>
<gene>
    <name evidence="2" type="ORF">QJT92_08975</name>
    <name evidence="3" type="ORF">SAMN05444853_10228</name>
</gene>
<name>A0A1H7UDI1_9PAST</name>
<dbReference type="Proteomes" id="UP001224812">
    <property type="component" value="Unassembled WGS sequence"/>
</dbReference>
<sequence>MNIKKIYTGDYSKEGYDNGISDSKQGKPKSHFGTLKRNPINYLWQSDNAIDSYSKSYDIGYTDGQRVSHNIYSSHRGGNMTDLEQQVHILEQAKSAIKHHQSLLEQANGLYGKQVQAMQGVGFANDYTNELSSRYERLDKTVENVLDELRQQLAMIDSFQESLQRMIIDARDA</sequence>
<protein>
    <submittedName>
        <fullName evidence="3">Uncharacterized protein</fullName>
    </submittedName>
</protein>
<reference evidence="4" key="1">
    <citation type="submission" date="2016-10" db="EMBL/GenBank/DDBJ databases">
        <authorList>
            <person name="Varghese N."/>
            <person name="Submissions S."/>
        </authorList>
    </citation>
    <scope>NUCLEOTIDE SEQUENCE [LARGE SCALE GENOMIC DNA]</scope>
    <source>
        <strain evidence="4">DSM 24204</strain>
    </source>
</reference>
<evidence type="ECO:0000256" key="1">
    <source>
        <dbReference type="SAM" id="Coils"/>
    </source>
</evidence>
<dbReference type="STRING" id="97481.SAMN05444853_10228"/>
<evidence type="ECO:0000313" key="2">
    <source>
        <dbReference type="EMBL" id="MDP8086049.1"/>
    </source>
</evidence>
<dbReference type="AlphaFoldDB" id="A0A1H7UDI1"/>
<feature type="coiled-coil region" evidence="1">
    <location>
        <begin position="90"/>
        <end position="148"/>
    </location>
</feature>